<keyword evidence="1" id="KW-0732">Signal</keyword>
<dbReference type="Proteomes" id="UP000317039">
    <property type="component" value="Chromosome"/>
</dbReference>
<dbReference type="EMBL" id="CP041695">
    <property type="protein sequence ID" value="QDP80647.1"/>
    <property type="molecule type" value="Genomic_DNA"/>
</dbReference>
<protein>
    <submittedName>
        <fullName evidence="2">Uncharacterized protein</fullName>
    </submittedName>
</protein>
<feature type="signal peptide" evidence="1">
    <location>
        <begin position="1"/>
        <end position="28"/>
    </location>
</feature>
<dbReference type="RefSeq" id="WP_143981881.1">
    <property type="nucleotide sequence ID" value="NZ_CP041695.1"/>
</dbReference>
<feature type="chain" id="PRO_5021909952" evidence="1">
    <location>
        <begin position="29"/>
        <end position="131"/>
    </location>
</feature>
<sequence length="131" mass="12754">MRTIRNYRRSALLTAALGATATALVATAAPAVAANSIDITGVGPANIGIDYSCEATAGVVAAKALVGAPEADSPSASGSHSALICDGSARSAVIALTGAPLSAGQTVQVRVALVDHTDTVVSGRAEVVTLG</sequence>
<dbReference type="InterPro" id="IPR006311">
    <property type="entry name" value="TAT_signal"/>
</dbReference>
<proteinExistence type="predicted"/>
<name>A0A516NP29_9NOCA</name>
<dbReference type="AlphaFoldDB" id="A0A516NP29"/>
<gene>
    <name evidence="2" type="ORF">FOH10_19960</name>
</gene>
<dbReference type="GeneID" id="80334637"/>
<evidence type="ECO:0000256" key="1">
    <source>
        <dbReference type="SAM" id="SignalP"/>
    </source>
</evidence>
<dbReference type="KEGG" id="nod:FOH10_19960"/>
<reference evidence="2 3" key="1">
    <citation type="submission" date="2019-07" db="EMBL/GenBank/DDBJ databases">
        <title>Complete Genome Sequence and Methylome Analysis of Nocardia otitidis-caviarum NEB252.</title>
        <authorList>
            <person name="Fomenkov A."/>
            <person name="Anton B.P."/>
            <person name="Vincze T."/>
            <person name="Roberts R.J."/>
        </authorList>
    </citation>
    <scope>NUCLEOTIDE SEQUENCE [LARGE SCALE GENOMIC DNA]</scope>
    <source>
        <strain evidence="2 3">NEB252</strain>
    </source>
</reference>
<accession>A0A516NP29</accession>
<evidence type="ECO:0000313" key="3">
    <source>
        <dbReference type="Proteomes" id="UP000317039"/>
    </source>
</evidence>
<evidence type="ECO:0000313" key="2">
    <source>
        <dbReference type="EMBL" id="QDP80647.1"/>
    </source>
</evidence>
<dbReference type="PROSITE" id="PS51318">
    <property type="entry name" value="TAT"/>
    <property type="match status" value="1"/>
</dbReference>
<organism evidence="2 3">
    <name type="scientific">Nocardia otitidiscaviarum</name>
    <dbReference type="NCBI Taxonomy" id="1823"/>
    <lineage>
        <taxon>Bacteria</taxon>
        <taxon>Bacillati</taxon>
        <taxon>Actinomycetota</taxon>
        <taxon>Actinomycetes</taxon>
        <taxon>Mycobacteriales</taxon>
        <taxon>Nocardiaceae</taxon>
        <taxon>Nocardia</taxon>
    </lineage>
</organism>